<gene>
    <name evidence="3" type="ORF">S01H1_61368</name>
</gene>
<evidence type="ECO:0000313" key="3">
    <source>
        <dbReference type="EMBL" id="GAG33524.1"/>
    </source>
</evidence>
<dbReference type="GO" id="GO:0009253">
    <property type="term" value="P:peptidoglycan catabolic process"/>
    <property type="evidence" value="ECO:0007669"/>
    <property type="project" value="InterPro"/>
</dbReference>
<dbReference type="CDD" id="cd02696">
    <property type="entry name" value="MurNAc-LAA"/>
    <property type="match status" value="1"/>
</dbReference>
<dbReference type="PANTHER" id="PTHR30404:SF0">
    <property type="entry name" value="N-ACETYLMURAMOYL-L-ALANINE AMIDASE AMIC"/>
    <property type="match status" value="1"/>
</dbReference>
<dbReference type="GO" id="GO:0008745">
    <property type="term" value="F:N-acetylmuramoyl-L-alanine amidase activity"/>
    <property type="evidence" value="ECO:0007669"/>
    <property type="project" value="InterPro"/>
</dbReference>
<accession>X0WRG6</accession>
<dbReference type="SMART" id="SM00646">
    <property type="entry name" value="Ami_3"/>
    <property type="match status" value="1"/>
</dbReference>
<proteinExistence type="predicted"/>
<dbReference type="Pfam" id="PF01520">
    <property type="entry name" value="Amidase_3"/>
    <property type="match status" value="1"/>
</dbReference>
<dbReference type="PANTHER" id="PTHR30404">
    <property type="entry name" value="N-ACETYLMURAMOYL-L-ALANINE AMIDASE"/>
    <property type="match status" value="1"/>
</dbReference>
<dbReference type="InterPro" id="IPR002508">
    <property type="entry name" value="MurNAc-LAA_cat"/>
</dbReference>
<dbReference type="GO" id="GO:0030288">
    <property type="term" value="C:outer membrane-bounded periplasmic space"/>
    <property type="evidence" value="ECO:0007669"/>
    <property type="project" value="TreeGrafter"/>
</dbReference>
<dbReference type="SUPFAM" id="SSF53187">
    <property type="entry name" value="Zn-dependent exopeptidases"/>
    <property type="match status" value="1"/>
</dbReference>
<dbReference type="EMBL" id="BARS01040233">
    <property type="protein sequence ID" value="GAG33524.1"/>
    <property type="molecule type" value="Genomic_DNA"/>
</dbReference>
<protein>
    <recommendedName>
        <fullName evidence="2">MurNAc-LAA domain-containing protein</fullName>
    </recommendedName>
</protein>
<evidence type="ECO:0000259" key="2">
    <source>
        <dbReference type="SMART" id="SM00646"/>
    </source>
</evidence>
<evidence type="ECO:0000256" key="1">
    <source>
        <dbReference type="ARBA" id="ARBA00022801"/>
    </source>
</evidence>
<feature type="domain" description="MurNAc-LAA" evidence="2">
    <location>
        <begin position="74"/>
        <end position="187"/>
    </location>
</feature>
<dbReference type="Gene3D" id="3.40.630.40">
    <property type="entry name" value="Zn-dependent exopeptidases"/>
    <property type="match status" value="1"/>
</dbReference>
<sequence>MSKYLYILDNGHGLNTKNKESKVWRDGTQLKEYQFNRDVVKLLSFMLRQNRIDCKILVPELKDIPIKSGRAVRVNEYAKRKDSIVISIHSNRFPPDKRVNGFETHYFARNGYESEKGKEIAKIFQKHLGKLGNDRGIKGSPFAILRWTDCPSILTENGFYTNETECKKLMSKDFQFDIAHKHYKAIQEIEDNYA</sequence>
<comment type="caution">
    <text evidence="3">The sequence shown here is derived from an EMBL/GenBank/DDBJ whole genome shotgun (WGS) entry which is preliminary data.</text>
</comment>
<reference evidence="3" key="1">
    <citation type="journal article" date="2014" name="Front. Microbiol.">
        <title>High frequency of phylogenetically diverse reductive dehalogenase-homologous genes in deep subseafloor sedimentary metagenomes.</title>
        <authorList>
            <person name="Kawai M."/>
            <person name="Futagami T."/>
            <person name="Toyoda A."/>
            <person name="Takaki Y."/>
            <person name="Nishi S."/>
            <person name="Hori S."/>
            <person name="Arai W."/>
            <person name="Tsubouchi T."/>
            <person name="Morono Y."/>
            <person name="Uchiyama I."/>
            <person name="Ito T."/>
            <person name="Fujiyama A."/>
            <person name="Inagaki F."/>
            <person name="Takami H."/>
        </authorList>
    </citation>
    <scope>NUCLEOTIDE SEQUENCE</scope>
    <source>
        <strain evidence="3">Expedition CK06-06</strain>
    </source>
</reference>
<organism evidence="3">
    <name type="scientific">marine sediment metagenome</name>
    <dbReference type="NCBI Taxonomy" id="412755"/>
    <lineage>
        <taxon>unclassified sequences</taxon>
        <taxon>metagenomes</taxon>
        <taxon>ecological metagenomes</taxon>
    </lineage>
</organism>
<name>X0WRG6_9ZZZZ</name>
<dbReference type="InterPro" id="IPR050695">
    <property type="entry name" value="N-acetylmuramoyl_amidase_3"/>
</dbReference>
<dbReference type="AlphaFoldDB" id="X0WRG6"/>
<keyword evidence="1" id="KW-0378">Hydrolase</keyword>